<dbReference type="InterPro" id="IPR002328">
    <property type="entry name" value="ADH_Zn_CS"/>
</dbReference>
<dbReference type="Gene3D" id="3.90.180.10">
    <property type="entry name" value="Medium-chain alcohol dehydrogenases, catalytic domain"/>
    <property type="match status" value="1"/>
</dbReference>
<sequence length="342" mass="36192">MRHLVFVEPGRLEWQDAPNPEPAPGQAVVRPLAVARCDLDAAMAGFGIFPGPYPVGHEIAGEVVAVGEGVTRIRERQRVAVPFQVSCGRCSPCTGGRYAACDPYYARAGAAFGFGESGGGHGGGLADLLLVPDADHLLLPAPESISDVALATIPDNLIDAYRAVVDGLRERPGADVLIVGGDAPSISLYTILCARALGAGTVRYADNDPQRLAAAADLGAEAIDIGTQFPRRLDRAPIVVGASLSIEGLHCAVRSTEPYGRLTVVTIHFSAATPLPMLEMYTRGITLHTSRADSRRYLPEVLELVAAGRIDPLQVPTSVVDWDDAAEHWLDPALKLVVTRQA</sequence>
<dbReference type="PANTHER" id="PTHR42813">
    <property type="entry name" value="ZINC-TYPE ALCOHOL DEHYDROGENASE-LIKE"/>
    <property type="match status" value="1"/>
</dbReference>
<evidence type="ECO:0000256" key="2">
    <source>
        <dbReference type="ARBA" id="ARBA00022723"/>
    </source>
</evidence>
<organism evidence="6 7">
    <name type="scientific">Mycolicibacterium rufum</name>
    <dbReference type="NCBI Taxonomy" id="318424"/>
    <lineage>
        <taxon>Bacteria</taxon>
        <taxon>Bacillati</taxon>
        <taxon>Actinomycetota</taxon>
        <taxon>Actinomycetes</taxon>
        <taxon>Mycobacteriales</taxon>
        <taxon>Mycobacteriaceae</taxon>
        <taxon>Mycolicibacterium</taxon>
    </lineage>
</organism>
<accession>A0ABY3UDE7</accession>
<reference evidence="6" key="1">
    <citation type="submission" date="2022-08" db="EMBL/GenBank/DDBJ databases">
        <title>Whole genome sequencing of non-tuberculosis mycobacteria type-strains.</title>
        <authorList>
            <person name="Igarashi Y."/>
            <person name="Osugi A."/>
            <person name="Mitarai S."/>
        </authorList>
    </citation>
    <scope>NUCLEOTIDE SEQUENCE</scope>
    <source>
        <strain evidence="6">JCM 16372</strain>
    </source>
</reference>
<keyword evidence="3" id="KW-0862">Zinc</keyword>
<dbReference type="SUPFAM" id="SSF50129">
    <property type="entry name" value="GroES-like"/>
    <property type="match status" value="1"/>
</dbReference>
<dbReference type="EMBL" id="CP092427">
    <property type="protein sequence ID" value="ULP37663.1"/>
    <property type="molecule type" value="Genomic_DNA"/>
</dbReference>
<keyword evidence="7" id="KW-1185">Reference proteome</keyword>
<keyword evidence="4" id="KW-0560">Oxidoreductase</keyword>
<evidence type="ECO:0000256" key="3">
    <source>
        <dbReference type="ARBA" id="ARBA00022833"/>
    </source>
</evidence>
<evidence type="ECO:0000313" key="6">
    <source>
        <dbReference type="EMBL" id="ULP37663.1"/>
    </source>
</evidence>
<name>A0ABY3UDE7_9MYCO</name>
<dbReference type="PROSITE" id="PS00059">
    <property type="entry name" value="ADH_ZINC"/>
    <property type="match status" value="1"/>
</dbReference>
<proteinExistence type="predicted"/>
<evidence type="ECO:0000259" key="5">
    <source>
        <dbReference type="Pfam" id="PF08240"/>
    </source>
</evidence>
<dbReference type="InterPro" id="IPR011032">
    <property type="entry name" value="GroES-like_sf"/>
</dbReference>
<dbReference type="RefSeq" id="WP_043405345.1">
    <property type="nucleotide sequence ID" value="NZ_CP092427.2"/>
</dbReference>
<dbReference type="Pfam" id="PF08240">
    <property type="entry name" value="ADH_N"/>
    <property type="match status" value="1"/>
</dbReference>
<evidence type="ECO:0000313" key="7">
    <source>
        <dbReference type="Proteomes" id="UP001055159"/>
    </source>
</evidence>
<dbReference type="PANTHER" id="PTHR42813:SF7">
    <property type="entry name" value="ALCOHOL DEHYDROGENASE (ZN-DEPENDENT)-RELATED"/>
    <property type="match status" value="1"/>
</dbReference>
<gene>
    <name evidence="6" type="ORF">MJO55_04295</name>
</gene>
<dbReference type="Gene3D" id="3.40.50.720">
    <property type="entry name" value="NAD(P)-binding Rossmann-like Domain"/>
    <property type="match status" value="1"/>
</dbReference>
<protein>
    <submittedName>
        <fullName evidence="6">Alcohol dehydrogenase catalytic domain-containing protein</fullName>
    </submittedName>
</protein>
<comment type="cofactor">
    <cofactor evidence="1">
        <name>Zn(2+)</name>
        <dbReference type="ChEBI" id="CHEBI:29105"/>
    </cofactor>
</comment>
<evidence type="ECO:0000256" key="1">
    <source>
        <dbReference type="ARBA" id="ARBA00001947"/>
    </source>
</evidence>
<keyword evidence="2" id="KW-0479">Metal-binding</keyword>
<dbReference type="InterPro" id="IPR036291">
    <property type="entry name" value="NAD(P)-bd_dom_sf"/>
</dbReference>
<feature type="domain" description="Alcohol dehydrogenase-like N-terminal" evidence="5">
    <location>
        <begin position="24"/>
        <end position="140"/>
    </location>
</feature>
<dbReference type="Proteomes" id="UP001055159">
    <property type="component" value="Chromosome"/>
</dbReference>
<dbReference type="InterPro" id="IPR013154">
    <property type="entry name" value="ADH-like_N"/>
</dbReference>
<evidence type="ECO:0000256" key="4">
    <source>
        <dbReference type="ARBA" id="ARBA00023002"/>
    </source>
</evidence>
<dbReference type="SUPFAM" id="SSF51735">
    <property type="entry name" value="NAD(P)-binding Rossmann-fold domains"/>
    <property type="match status" value="1"/>
</dbReference>